<dbReference type="OrthoDB" id="9810614at2"/>
<dbReference type="RefSeq" id="WP_012112161.1">
    <property type="nucleotide sequence ID" value="NC_009719.1"/>
</dbReference>
<evidence type="ECO:0000256" key="4">
    <source>
        <dbReference type="SAM" id="MobiDB-lite"/>
    </source>
</evidence>
<dbReference type="Pfam" id="PF07690">
    <property type="entry name" value="MFS_1"/>
    <property type="match status" value="1"/>
</dbReference>
<evidence type="ECO:0000259" key="6">
    <source>
        <dbReference type="PROSITE" id="PS50850"/>
    </source>
</evidence>
<organism evidence="7 8">
    <name type="scientific">Parvibaculum lavamentivorans (strain DS-1 / DSM 13023 / NCIMB 13966)</name>
    <dbReference type="NCBI Taxonomy" id="402881"/>
    <lineage>
        <taxon>Bacteria</taxon>
        <taxon>Pseudomonadati</taxon>
        <taxon>Pseudomonadota</taxon>
        <taxon>Alphaproteobacteria</taxon>
        <taxon>Hyphomicrobiales</taxon>
        <taxon>Parvibaculaceae</taxon>
        <taxon>Parvibaculum</taxon>
    </lineage>
</organism>
<feature type="transmembrane region" description="Helical" evidence="5">
    <location>
        <begin position="347"/>
        <end position="368"/>
    </location>
</feature>
<feature type="transmembrane region" description="Helical" evidence="5">
    <location>
        <begin position="156"/>
        <end position="181"/>
    </location>
</feature>
<feature type="transmembrane region" description="Helical" evidence="5">
    <location>
        <begin position="322"/>
        <end position="341"/>
    </location>
</feature>
<feature type="transmembrane region" description="Helical" evidence="5">
    <location>
        <begin position="131"/>
        <end position="150"/>
    </location>
</feature>
<dbReference type="eggNOG" id="COG2814">
    <property type="taxonomic scope" value="Bacteria"/>
</dbReference>
<accession>A7HY50</accession>
<dbReference type="GO" id="GO:0022857">
    <property type="term" value="F:transmembrane transporter activity"/>
    <property type="evidence" value="ECO:0007669"/>
    <property type="project" value="InterPro"/>
</dbReference>
<dbReference type="Gene3D" id="1.20.1250.20">
    <property type="entry name" value="MFS general substrate transporter like domains"/>
    <property type="match status" value="2"/>
</dbReference>
<dbReference type="Proteomes" id="UP000006377">
    <property type="component" value="Chromosome"/>
</dbReference>
<evidence type="ECO:0000256" key="5">
    <source>
        <dbReference type="SAM" id="Phobius"/>
    </source>
</evidence>
<feature type="region of interest" description="Disordered" evidence="4">
    <location>
        <begin position="401"/>
        <end position="427"/>
    </location>
</feature>
<keyword evidence="2 5" id="KW-1133">Transmembrane helix</keyword>
<dbReference type="InterPro" id="IPR011701">
    <property type="entry name" value="MFS"/>
</dbReference>
<keyword evidence="8" id="KW-1185">Reference proteome</keyword>
<keyword evidence="1 5" id="KW-0812">Transmembrane</keyword>
<feature type="domain" description="Major facilitator superfamily (MFS) profile" evidence="6">
    <location>
        <begin position="199"/>
        <end position="427"/>
    </location>
</feature>
<feature type="transmembrane region" description="Helical" evidence="5">
    <location>
        <begin position="7"/>
        <end position="31"/>
    </location>
</feature>
<dbReference type="AlphaFoldDB" id="A7HY50"/>
<dbReference type="EMBL" id="CP000774">
    <property type="protein sequence ID" value="ABS64833.1"/>
    <property type="molecule type" value="Genomic_DNA"/>
</dbReference>
<dbReference type="InterPro" id="IPR020846">
    <property type="entry name" value="MFS_dom"/>
</dbReference>
<dbReference type="STRING" id="402881.Plav_3228"/>
<evidence type="ECO:0000313" key="8">
    <source>
        <dbReference type="Proteomes" id="UP000006377"/>
    </source>
</evidence>
<evidence type="ECO:0000256" key="3">
    <source>
        <dbReference type="ARBA" id="ARBA00023136"/>
    </source>
</evidence>
<sequence>MPRTLAPVFSLLLATAILLIGNGLLGTLIPIRAGIDGFAITTVGVIGSVYFAGFLVGCMATPHVVHRAGHIRSFAAFCGLASVAPLIHALSSDPFIWGLMRILTGFCFAGLYMVIESWLNEQSTNETRGRFFSTYVIVNLSALTVGQFMLNAADPGGFALFAVCSILTSLALVPVALTTSVQPMPIQSTRIDVWKLYALSPVGLIGSFVVGLTNAPFWTLAPLYASESGLDMSGISLFMAAAIIGGAIAQWPIGRLSDQMDRRRVIVVVSIGAALGEIALVIAGSGGSVTAVMLAGFLFGVFGLTLYSVCVAHMNDHGQSESFVAISGGLLIVFSIGSIIGPTVASIGVSTFGIASIFLVTATVHLLFAAYTGYRITSAPALTGEQRSDFVAVPFTQVQPLPTELDPRASDEALAPEEASETDATAR</sequence>
<feature type="transmembrane region" description="Helical" evidence="5">
    <location>
        <begin position="37"/>
        <end position="59"/>
    </location>
</feature>
<dbReference type="PANTHER" id="PTHR23521">
    <property type="entry name" value="TRANSPORTER MFS SUPERFAMILY"/>
    <property type="match status" value="1"/>
</dbReference>
<keyword evidence="3 5" id="KW-0472">Membrane</keyword>
<feature type="transmembrane region" description="Helical" evidence="5">
    <location>
        <begin position="96"/>
        <end position="119"/>
    </location>
</feature>
<dbReference type="InterPro" id="IPR047200">
    <property type="entry name" value="MFS_YcaD-like"/>
</dbReference>
<dbReference type="CDD" id="cd17477">
    <property type="entry name" value="MFS_YcaD_like"/>
    <property type="match status" value="1"/>
</dbReference>
<feature type="transmembrane region" description="Helical" evidence="5">
    <location>
        <begin position="232"/>
        <end position="253"/>
    </location>
</feature>
<dbReference type="PANTHER" id="PTHR23521:SF3">
    <property type="entry name" value="MFS TRANSPORTER"/>
    <property type="match status" value="1"/>
</dbReference>
<evidence type="ECO:0000313" key="7">
    <source>
        <dbReference type="EMBL" id="ABS64833.1"/>
    </source>
</evidence>
<reference evidence="7 8" key="1">
    <citation type="journal article" date="2011" name="Stand. Genomic Sci.">
        <title>Complete genome sequence of Parvibaculum lavamentivorans type strain (DS-1(T)).</title>
        <authorList>
            <person name="Schleheck D."/>
            <person name="Weiss M."/>
            <person name="Pitluck S."/>
            <person name="Bruce D."/>
            <person name="Land M.L."/>
            <person name="Han S."/>
            <person name="Saunders E."/>
            <person name="Tapia R."/>
            <person name="Detter C."/>
            <person name="Brettin T."/>
            <person name="Han J."/>
            <person name="Woyke T."/>
            <person name="Goodwin L."/>
            <person name="Pennacchio L."/>
            <person name="Nolan M."/>
            <person name="Cook A.M."/>
            <person name="Kjelleberg S."/>
            <person name="Thomas T."/>
        </authorList>
    </citation>
    <scope>NUCLEOTIDE SEQUENCE [LARGE SCALE GENOMIC DNA]</scope>
    <source>
        <strain evidence="8">DS-1 / DSM 13023 / NCIMB 13966</strain>
    </source>
</reference>
<proteinExistence type="predicted"/>
<gene>
    <name evidence="7" type="ordered locus">Plav_3228</name>
</gene>
<protein>
    <submittedName>
        <fullName evidence="7">Major facilitator superfamily MFS_1</fullName>
    </submittedName>
</protein>
<dbReference type="GO" id="GO:0005886">
    <property type="term" value="C:plasma membrane"/>
    <property type="evidence" value="ECO:0007669"/>
    <property type="project" value="TreeGrafter"/>
</dbReference>
<dbReference type="HOGENOM" id="CLU_035018_1_1_5"/>
<feature type="transmembrane region" description="Helical" evidence="5">
    <location>
        <begin position="193"/>
        <end position="212"/>
    </location>
</feature>
<dbReference type="SUPFAM" id="SSF103473">
    <property type="entry name" value="MFS general substrate transporter"/>
    <property type="match status" value="1"/>
</dbReference>
<feature type="transmembrane region" description="Helical" evidence="5">
    <location>
        <begin position="265"/>
        <end position="283"/>
    </location>
</feature>
<feature type="transmembrane region" description="Helical" evidence="5">
    <location>
        <begin position="71"/>
        <end position="90"/>
    </location>
</feature>
<name>A7HY50_PARL1</name>
<dbReference type="PROSITE" id="PS50850">
    <property type="entry name" value="MFS"/>
    <property type="match status" value="1"/>
</dbReference>
<dbReference type="InterPro" id="IPR036259">
    <property type="entry name" value="MFS_trans_sf"/>
</dbReference>
<feature type="transmembrane region" description="Helical" evidence="5">
    <location>
        <begin position="289"/>
        <end position="310"/>
    </location>
</feature>
<dbReference type="KEGG" id="pla:Plav_3228"/>
<evidence type="ECO:0000256" key="2">
    <source>
        <dbReference type="ARBA" id="ARBA00022989"/>
    </source>
</evidence>
<evidence type="ECO:0000256" key="1">
    <source>
        <dbReference type="ARBA" id="ARBA00022692"/>
    </source>
</evidence>